<dbReference type="InterPro" id="IPR002577">
    <property type="entry name" value="HTH_HxlR"/>
</dbReference>
<dbReference type="RefSeq" id="WP_133907965.1">
    <property type="nucleotide sequence ID" value="NZ_SOCP01000021.1"/>
</dbReference>
<comment type="caution">
    <text evidence="5">The sequence shown here is derived from an EMBL/GenBank/DDBJ whole genome shotgun (WGS) entry which is preliminary data.</text>
</comment>
<dbReference type="PANTHER" id="PTHR33204:SF18">
    <property type="entry name" value="TRANSCRIPTIONAL REGULATORY PROTEIN"/>
    <property type="match status" value="1"/>
</dbReference>
<feature type="domain" description="HTH hxlR-type" evidence="4">
    <location>
        <begin position="10"/>
        <end position="101"/>
    </location>
</feature>
<dbReference type="InterPro" id="IPR036527">
    <property type="entry name" value="SCP2_sterol-bd_dom_sf"/>
</dbReference>
<dbReference type="InterPro" id="IPR036388">
    <property type="entry name" value="WH-like_DNA-bd_sf"/>
</dbReference>
<keyword evidence="2" id="KW-0238">DNA-binding</keyword>
<reference evidence="5 6" key="1">
    <citation type="submission" date="2019-03" db="EMBL/GenBank/DDBJ databases">
        <title>Genomic Encyclopedia of Archaeal and Bacterial Type Strains, Phase II (KMG-II): from individual species to whole genera.</title>
        <authorList>
            <person name="Goeker M."/>
        </authorList>
    </citation>
    <scope>NUCLEOTIDE SEQUENCE [LARGE SCALE GENOMIC DNA]</scope>
    <source>
        <strain evidence="5 6">DSM 45499</strain>
    </source>
</reference>
<dbReference type="GO" id="GO:0003677">
    <property type="term" value="F:DNA binding"/>
    <property type="evidence" value="ECO:0007669"/>
    <property type="project" value="UniProtKB-KW"/>
</dbReference>
<dbReference type="Gene3D" id="3.30.1050.10">
    <property type="entry name" value="SCP2 sterol-binding domain"/>
    <property type="match status" value="1"/>
</dbReference>
<dbReference type="EMBL" id="SOCP01000021">
    <property type="protein sequence ID" value="TDV41024.1"/>
    <property type="molecule type" value="Genomic_DNA"/>
</dbReference>
<protein>
    <submittedName>
        <fullName evidence="5">HxlR family transcriptional regulator</fullName>
    </submittedName>
</protein>
<keyword evidence="3" id="KW-0804">Transcription</keyword>
<keyword evidence="6" id="KW-1185">Reference proteome</keyword>
<sequence>MAGPSYGNFCGIARAFEILGARWSALVVRDLLLGPKPFAELAELLPRLPAGELAARLGELADAGVVRQRDDVYELTSYGQDLEPVLLDLGRWGARSLGDPSPGDMFTVDMAILAMRATFRPEHARGVHASFEVRFGPIAIGVRVDDGHLAVTEGELPGADLIISSPVLKHLMAGELSPTDALWLGLADTEGDPVMLTTFVTIFHIPPPPELPMFDTAEERTVS</sequence>
<evidence type="ECO:0000256" key="2">
    <source>
        <dbReference type="ARBA" id="ARBA00023125"/>
    </source>
</evidence>
<dbReference type="Gene3D" id="1.10.10.10">
    <property type="entry name" value="Winged helix-like DNA-binding domain superfamily/Winged helix DNA-binding domain"/>
    <property type="match status" value="1"/>
</dbReference>
<evidence type="ECO:0000256" key="3">
    <source>
        <dbReference type="ARBA" id="ARBA00023163"/>
    </source>
</evidence>
<evidence type="ECO:0000313" key="5">
    <source>
        <dbReference type="EMBL" id="TDV41024.1"/>
    </source>
</evidence>
<dbReference type="Proteomes" id="UP000294927">
    <property type="component" value="Unassembled WGS sequence"/>
</dbReference>
<dbReference type="PROSITE" id="PS51118">
    <property type="entry name" value="HTH_HXLR"/>
    <property type="match status" value="1"/>
</dbReference>
<dbReference type="InterPro" id="IPR036390">
    <property type="entry name" value="WH_DNA-bd_sf"/>
</dbReference>
<dbReference type="AlphaFoldDB" id="A0A4R7UXY8"/>
<dbReference type="PANTHER" id="PTHR33204">
    <property type="entry name" value="TRANSCRIPTIONAL REGULATOR, MARR FAMILY"/>
    <property type="match status" value="1"/>
</dbReference>
<dbReference type="SUPFAM" id="SSF55718">
    <property type="entry name" value="SCP-like"/>
    <property type="match status" value="1"/>
</dbReference>
<gene>
    <name evidence="5" type="ORF">CLV71_12190</name>
</gene>
<proteinExistence type="predicted"/>
<evidence type="ECO:0000256" key="1">
    <source>
        <dbReference type="ARBA" id="ARBA00023015"/>
    </source>
</evidence>
<dbReference type="OrthoDB" id="9792527at2"/>
<evidence type="ECO:0000259" key="4">
    <source>
        <dbReference type="PROSITE" id="PS51118"/>
    </source>
</evidence>
<organism evidence="5 6">
    <name type="scientific">Actinophytocola oryzae</name>
    <dbReference type="NCBI Taxonomy" id="502181"/>
    <lineage>
        <taxon>Bacteria</taxon>
        <taxon>Bacillati</taxon>
        <taxon>Actinomycetota</taxon>
        <taxon>Actinomycetes</taxon>
        <taxon>Pseudonocardiales</taxon>
        <taxon>Pseudonocardiaceae</taxon>
    </lineage>
</organism>
<dbReference type="Pfam" id="PF01638">
    <property type="entry name" value="HxlR"/>
    <property type="match status" value="1"/>
</dbReference>
<name>A0A4R7UXY8_9PSEU</name>
<accession>A0A4R7UXY8</accession>
<dbReference type="SUPFAM" id="SSF46785">
    <property type="entry name" value="Winged helix' DNA-binding domain"/>
    <property type="match status" value="1"/>
</dbReference>
<keyword evidence="1" id="KW-0805">Transcription regulation</keyword>
<evidence type="ECO:0000313" key="6">
    <source>
        <dbReference type="Proteomes" id="UP000294927"/>
    </source>
</evidence>